<proteinExistence type="predicted"/>
<dbReference type="RefSeq" id="WP_201095536.1">
    <property type="nucleotide sequence ID" value="NZ_CP067393.1"/>
</dbReference>
<evidence type="ECO:0000256" key="1">
    <source>
        <dbReference type="SAM" id="SignalP"/>
    </source>
</evidence>
<keyword evidence="1" id="KW-0732">Signal</keyword>
<evidence type="ECO:0000313" key="2">
    <source>
        <dbReference type="EMBL" id="QQP87000.1"/>
    </source>
</evidence>
<dbReference type="EMBL" id="CP067393">
    <property type="protein sequence ID" value="QQP87000.1"/>
    <property type="molecule type" value="Genomic_DNA"/>
</dbReference>
<dbReference type="KEGG" id="eaz:JHT90_07075"/>
<dbReference type="Proteomes" id="UP000595278">
    <property type="component" value="Chromosome"/>
</dbReference>
<keyword evidence="3" id="KW-1185">Reference proteome</keyword>
<organism evidence="2 3">
    <name type="scientific">Entomomonas asaccharolytica</name>
    <dbReference type="NCBI Taxonomy" id="2785331"/>
    <lineage>
        <taxon>Bacteria</taxon>
        <taxon>Pseudomonadati</taxon>
        <taxon>Pseudomonadota</taxon>
        <taxon>Gammaproteobacteria</taxon>
        <taxon>Pseudomonadales</taxon>
        <taxon>Pseudomonadaceae</taxon>
        <taxon>Entomomonas</taxon>
    </lineage>
</organism>
<dbReference type="AlphaFoldDB" id="A0A974NHL4"/>
<name>A0A974NHL4_9GAMM</name>
<protein>
    <submittedName>
        <fullName evidence="2">Multidrug transporter</fullName>
    </submittedName>
</protein>
<accession>A0A974NHL4</accession>
<feature type="signal peptide" evidence="1">
    <location>
        <begin position="1"/>
        <end position="24"/>
    </location>
</feature>
<gene>
    <name evidence="2" type="ORF">JHT90_07075</name>
</gene>
<evidence type="ECO:0000313" key="3">
    <source>
        <dbReference type="Proteomes" id="UP000595278"/>
    </source>
</evidence>
<reference evidence="2 3" key="1">
    <citation type="submission" date="2021-01" db="EMBL/GenBank/DDBJ databases">
        <title>Entomomonas sp. F2A isolated from a house cricket (Acheta domesticus).</title>
        <authorList>
            <person name="Spergser J."/>
            <person name="Busse H.-J."/>
        </authorList>
    </citation>
    <scope>NUCLEOTIDE SEQUENCE [LARGE SCALE GENOMIC DNA]</scope>
    <source>
        <strain evidence="2 3">F2A</strain>
    </source>
</reference>
<feature type="chain" id="PRO_5037547605" evidence="1">
    <location>
        <begin position="25"/>
        <end position="118"/>
    </location>
</feature>
<sequence>MNTLRRIATTFVLALGIIAVPAHAATDYTEQGQYEDPRFDVNAPPAYAMIGDLVIARPLGAVMTVIGTGVFLVTLPFSALGGNVGEAADALVAEPARLTFARCLGCTSTHKPYRADNQ</sequence>